<sequence length="290" mass="31963">MDASSLSPDLQRVYGEHFYKRAAMLRDRLRDELTCIYRLDDYDIFFVQSVRVGLVILNHLFHRQEVMLRLAPQHHYPPIARLFTGGGQCPPPPGELNIITHVHPGTGAVCSLKGCGGKGMVDASHSFATLRHAELVRDSEIFIAPLHKHASLTPGLAIVALRASSHSRLLRSELRLFEEATASSHPLEEALETLARPEWQPFNVAQVCASALTLPAGYGLDPVSADGLPFCCIKMPVPDEGLLRRAKADSISYFPDVGTLRLSCWARGDGTIPVDTTPEVSRRLTQLLEV</sequence>
<dbReference type="EMBL" id="CP040428">
    <property type="protein sequence ID" value="QCT21457.1"/>
    <property type="molecule type" value="Genomic_DNA"/>
</dbReference>
<reference evidence="1 2" key="1">
    <citation type="submission" date="2019-05" db="EMBL/GenBank/DDBJ databases">
        <title>Complete genome sequence of Izhakiella calystegiae KSNA2, an endophyte isolated from beach morning glory (Calystegia soldanella).</title>
        <authorList>
            <person name="Jiang L."/>
            <person name="Jeong J.C."/>
            <person name="Kim C.Y."/>
            <person name="Kim D.H."/>
            <person name="Kim S.W."/>
            <person name="Lee j."/>
        </authorList>
    </citation>
    <scope>NUCLEOTIDE SEQUENCE [LARGE SCALE GENOMIC DNA]</scope>
    <source>
        <strain evidence="1 2">KSNA2</strain>
    </source>
</reference>
<organism evidence="1 2">
    <name type="scientific">Jejubacter calystegiae</name>
    <dbReference type="NCBI Taxonomy" id="2579935"/>
    <lineage>
        <taxon>Bacteria</taxon>
        <taxon>Pseudomonadati</taxon>
        <taxon>Pseudomonadota</taxon>
        <taxon>Gammaproteobacteria</taxon>
        <taxon>Enterobacterales</taxon>
        <taxon>Enterobacteriaceae</taxon>
        <taxon>Jejubacter</taxon>
    </lineage>
</organism>
<evidence type="ECO:0000313" key="2">
    <source>
        <dbReference type="Proteomes" id="UP000302163"/>
    </source>
</evidence>
<dbReference type="Pfam" id="PF19488">
    <property type="entry name" value="DUF6024"/>
    <property type="match status" value="1"/>
</dbReference>
<name>A0A4V1G804_9ENTR</name>
<dbReference type="Proteomes" id="UP000302163">
    <property type="component" value="Chromosome"/>
</dbReference>
<dbReference type="AlphaFoldDB" id="A0A4V1G804"/>
<accession>A0A4V1G804</accession>
<protein>
    <submittedName>
        <fullName evidence="1">Uncharacterized protein</fullName>
    </submittedName>
</protein>
<evidence type="ECO:0000313" key="1">
    <source>
        <dbReference type="EMBL" id="QCT21457.1"/>
    </source>
</evidence>
<proteinExistence type="predicted"/>
<dbReference type="RefSeq" id="WP_138097613.1">
    <property type="nucleotide sequence ID" value="NZ_CP040428.1"/>
</dbReference>
<dbReference type="OrthoDB" id="5822449at2"/>
<dbReference type="KEGG" id="izh:FEM41_18270"/>
<dbReference type="InterPro" id="IPR046066">
    <property type="entry name" value="DUF6024"/>
</dbReference>
<gene>
    <name evidence="1" type="ORF">FEM41_18270</name>
</gene>
<keyword evidence="2" id="KW-1185">Reference proteome</keyword>